<sequence length="52" mass="5729">MASNGVKAHPPQADKNCKLEISRIVKKWGFLGLILGVDVGFWGENGYWGVKI</sequence>
<dbReference type="EMBL" id="BART01014063">
    <property type="protein sequence ID" value="GAG84390.1"/>
    <property type="molecule type" value="Genomic_DNA"/>
</dbReference>
<proteinExistence type="predicted"/>
<reference evidence="1" key="1">
    <citation type="journal article" date="2014" name="Front. Microbiol.">
        <title>High frequency of phylogenetically diverse reductive dehalogenase-homologous genes in deep subseafloor sedimentary metagenomes.</title>
        <authorList>
            <person name="Kawai M."/>
            <person name="Futagami T."/>
            <person name="Toyoda A."/>
            <person name="Takaki Y."/>
            <person name="Nishi S."/>
            <person name="Hori S."/>
            <person name="Arai W."/>
            <person name="Tsubouchi T."/>
            <person name="Morono Y."/>
            <person name="Uchiyama I."/>
            <person name="Ito T."/>
            <person name="Fujiyama A."/>
            <person name="Inagaki F."/>
            <person name="Takami H."/>
        </authorList>
    </citation>
    <scope>NUCLEOTIDE SEQUENCE</scope>
    <source>
        <strain evidence="1">Expedition CK06-06</strain>
    </source>
</reference>
<organism evidence="1">
    <name type="scientific">marine sediment metagenome</name>
    <dbReference type="NCBI Taxonomy" id="412755"/>
    <lineage>
        <taxon>unclassified sequences</taxon>
        <taxon>metagenomes</taxon>
        <taxon>ecological metagenomes</taxon>
    </lineage>
</organism>
<dbReference type="AlphaFoldDB" id="X1ANP2"/>
<evidence type="ECO:0000313" key="1">
    <source>
        <dbReference type="EMBL" id="GAG84390.1"/>
    </source>
</evidence>
<accession>X1ANP2</accession>
<gene>
    <name evidence="1" type="ORF">S01H4_28334</name>
</gene>
<name>X1ANP2_9ZZZZ</name>
<comment type="caution">
    <text evidence="1">The sequence shown here is derived from an EMBL/GenBank/DDBJ whole genome shotgun (WGS) entry which is preliminary data.</text>
</comment>
<feature type="non-terminal residue" evidence="1">
    <location>
        <position position="52"/>
    </location>
</feature>
<protein>
    <submittedName>
        <fullName evidence="1">Uncharacterized protein</fullName>
    </submittedName>
</protein>